<comment type="caution">
    <text evidence="6">The sequence shown here is derived from an EMBL/GenBank/DDBJ whole genome shotgun (WGS) entry which is preliminary data.</text>
</comment>
<reference evidence="6 7" key="1">
    <citation type="submission" date="2018-07" db="EMBL/GenBank/DDBJ databases">
        <title>Anaerosacharophilus polymeroproducens gen. nov. sp. nov., an anaerobic bacterium isolated from salt field.</title>
        <authorList>
            <person name="Kim W."/>
            <person name="Yang S.-H."/>
            <person name="Oh J."/>
            <person name="Lee J.-H."/>
            <person name="Kwon K.K."/>
        </authorList>
    </citation>
    <scope>NUCLEOTIDE SEQUENCE [LARGE SCALE GENOMIC DNA]</scope>
    <source>
        <strain evidence="6 7">MCWD5</strain>
    </source>
</reference>
<keyword evidence="4" id="KW-0804">Transcription</keyword>
<dbReference type="PROSITE" id="PS50931">
    <property type="entry name" value="HTH_LYSR"/>
    <property type="match status" value="1"/>
</dbReference>
<name>A0A371AWA7_9FIRM</name>
<evidence type="ECO:0000256" key="4">
    <source>
        <dbReference type="ARBA" id="ARBA00023163"/>
    </source>
</evidence>
<dbReference type="PANTHER" id="PTHR30126">
    <property type="entry name" value="HTH-TYPE TRANSCRIPTIONAL REGULATOR"/>
    <property type="match status" value="1"/>
</dbReference>
<dbReference type="AlphaFoldDB" id="A0A371AWA7"/>
<keyword evidence="2" id="KW-0805">Transcription regulation</keyword>
<proteinExistence type="inferred from homology"/>
<dbReference type="Proteomes" id="UP000255036">
    <property type="component" value="Unassembled WGS sequence"/>
</dbReference>
<evidence type="ECO:0000256" key="1">
    <source>
        <dbReference type="ARBA" id="ARBA00009437"/>
    </source>
</evidence>
<dbReference type="EMBL" id="QRCT01000019">
    <property type="protein sequence ID" value="RDU23819.1"/>
    <property type="molecule type" value="Genomic_DNA"/>
</dbReference>
<evidence type="ECO:0000256" key="3">
    <source>
        <dbReference type="ARBA" id="ARBA00023125"/>
    </source>
</evidence>
<accession>A0A371AWA7</accession>
<organism evidence="6 7">
    <name type="scientific">Anaerosacchariphilus polymeriproducens</name>
    <dbReference type="NCBI Taxonomy" id="1812858"/>
    <lineage>
        <taxon>Bacteria</taxon>
        <taxon>Bacillati</taxon>
        <taxon>Bacillota</taxon>
        <taxon>Clostridia</taxon>
        <taxon>Lachnospirales</taxon>
        <taxon>Lachnospiraceae</taxon>
        <taxon>Anaerosacchariphilus</taxon>
    </lineage>
</organism>
<dbReference type="Gene3D" id="1.10.10.10">
    <property type="entry name" value="Winged helix-like DNA-binding domain superfamily/Winged helix DNA-binding domain"/>
    <property type="match status" value="1"/>
</dbReference>
<dbReference type="RefSeq" id="WP_115481688.1">
    <property type="nucleotide sequence ID" value="NZ_QRCT01000019.1"/>
</dbReference>
<evidence type="ECO:0000313" key="7">
    <source>
        <dbReference type="Proteomes" id="UP000255036"/>
    </source>
</evidence>
<keyword evidence="3" id="KW-0238">DNA-binding</keyword>
<comment type="similarity">
    <text evidence="1">Belongs to the LysR transcriptional regulatory family.</text>
</comment>
<gene>
    <name evidence="6" type="ORF">DWV06_08150</name>
</gene>
<evidence type="ECO:0000313" key="6">
    <source>
        <dbReference type="EMBL" id="RDU23819.1"/>
    </source>
</evidence>
<dbReference type="InterPro" id="IPR036390">
    <property type="entry name" value="WH_DNA-bd_sf"/>
</dbReference>
<dbReference type="InterPro" id="IPR036388">
    <property type="entry name" value="WH-like_DNA-bd_sf"/>
</dbReference>
<dbReference type="PANTHER" id="PTHR30126:SF40">
    <property type="entry name" value="HTH-TYPE TRANSCRIPTIONAL REGULATOR GLTR"/>
    <property type="match status" value="1"/>
</dbReference>
<dbReference type="Gene3D" id="3.40.190.290">
    <property type="match status" value="1"/>
</dbReference>
<dbReference type="SUPFAM" id="SSF53850">
    <property type="entry name" value="Periplasmic binding protein-like II"/>
    <property type="match status" value="1"/>
</dbReference>
<evidence type="ECO:0000259" key="5">
    <source>
        <dbReference type="PROSITE" id="PS50931"/>
    </source>
</evidence>
<dbReference type="SUPFAM" id="SSF46785">
    <property type="entry name" value="Winged helix' DNA-binding domain"/>
    <property type="match status" value="1"/>
</dbReference>
<dbReference type="PRINTS" id="PR00039">
    <property type="entry name" value="HTHLYSR"/>
</dbReference>
<dbReference type="GO" id="GO:0000976">
    <property type="term" value="F:transcription cis-regulatory region binding"/>
    <property type="evidence" value="ECO:0007669"/>
    <property type="project" value="TreeGrafter"/>
</dbReference>
<sequence>MEIRQMEYLIAAIETKSLNKAAEVLYTTQPNVSKVIRNLESELNAKIFIRSSKGISLTPFGEQLYEYAKNIVKNSEMVQELAQNAAYQKLKIASYPSNMVARNLTDFYMQKEHDKLHIEFQEGTAEEVIQLVSERQARIGIIYIAKKQEAILNRILEMKKLQFKVLNECELCLNVGPKNPYYHLENIEFEELKELKFVQRNKDYFSMVNHLETFSKGAVRMNQLKHMVHTNSDHCVLDMLLYTDLCSLELDFMMPDYQQYDIRTIRIKGCERCLYVGYISEGLEQLENYEKLYLESLESLFQ</sequence>
<feature type="domain" description="HTH lysR-type" evidence="5">
    <location>
        <begin position="1"/>
        <end position="58"/>
    </location>
</feature>
<dbReference type="Pfam" id="PF00126">
    <property type="entry name" value="HTH_1"/>
    <property type="match status" value="1"/>
</dbReference>
<dbReference type="InterPro" id="IPR000847">
    <property type="entry name" value="LysR_HTH_N"/>
</dbReference>
<protein>
    <submittedName>
        <fullName evidence="6">LysR family transcriptional regulator</fullName>
    </submittedName>
</protein>
<dbReference type="GO" id="GO:0003700">
    <property type="term" value="F:DNA-binding transcription factor activity"/>
    <property type="evidence" value="ECO:0007669"/>
    <property type="project" value="InterPro"/>
</dbReference>
<dbReference type="FunFam" id="1.10.10.10:FF:000001">
    <property type="entry name" value="LysR family transcriptional regulator"/>
    <property type="match status" value="1"/>
</dbReference>
<dbReference type="OrthoDB" id="9785745at2"/>
<evidence type="ECO:0000256" key="2">
    <source>
        <dbReference type="ARBA" id="ARBA00023015"/>
    </source>
</evidence>
<keyword evidence="7" id="KW-1185">Reference proteome</keyword>